<dbReference type="AlphaFoldDB" id="A0A2V3IVB1"/>
<reference evidence="1 2" key="1">
    <citation type="journal article" date="2018" name="Mol. Biol. Evol.">
        <title>Analysis of the draft genome of the red seaweed Gracilariopsis chorda provides insights into genome size evolution in Rhodophyta.</title>
        <authorList>
            <person name="Lee J."/>
            <person name="Yang E.C."/>
            <person name="Graf L."/>
            <person name="Yang J.H."/>
            <person name="Qiu H."/>
            <person name="Zel Zion U."/>
            <person name="Chan C.X."/>
            <person name="Stephens T.G."/>
            <person name="Weber A.P.M."/>
            <person name="Boo G.H."/>
            <person name="Boo S.M."/>
            <person name="Kim K.M."/>
            <person name="Shin Y."/>
            <person name="Jung M."/>
            <person name="Lee S.J."/>
            <person name="Yim H.S."/>
            <person name="Lee J.H."/>
            <person name="Bhattacharya D."/>
            <person name="Yoon H.S."/>
        </authorList>
    </citation>
    <scope>NUCLEOTIDE SEQUENCE [LARGE SCALE GENOMIC DNA]</scope>
    <source>
        <strain evidence="1 2">SKKU-2015</strain>
        <tissue evidence="1">Whole body</tissue>
    </source>
</reference>
<organism evidence="1 2">
    <name type="scientific">Gracilariopsis chorda</name>
    <dbReference type="NCBI Taxonomy" id="448386"/>
    <lineage>
        <taxon>Eukaryota</taxon>
        <taxon>Rhodophyta</taxon>
        <taxon>Florideophyceae</taxon>
        <taxon>Rhodymeniophycidae</taxon>
        <taxon>Gracilariales</taxon>
        <taxon>Gracilariaceae</taxon>
        <taxon>Gracilariopsis</taxon>
    </lineage>
</organism>
<comment type="caution">
    <text evidence="1">The sequence shown here is derived from an EMBL/GenBank/DDBJ whole genome shotgun (WGS) entry which is preliminary data.</text>
</comment>
<dbReference type="Proteomes" id="UP000247409">
    <property type="component" value="Unassembled WGS sequence"/>
</dbReference>
<keyword evidence="2" id="KW-1185">Reference proteome</keyword>
<accession>A0A2V3IVB1</accession>
<sequence length="139" mass="15640">MAGGLFDAAKLRIQQLNADNYFMQSHKVQLVLRAKDVWRLVTGTEVKPETDAAMLKFETRRDTAFSCILLSVHESCVAPVMNMRDSSAISAKVKSEFEIVSQASIDALLESYQYMRMDASERVLDYINRLAVIEMSVVA</sequence>
<evidence type="ECO:0000313" key="2">
    <source>
        <dbReference type="Proteomes" id="UP000247409"/>
    </source>
</evidence>
<evidence type="ECO:0000313" key="1">
    <source>
        <dbReference type="EMBL" id="PXF46064.1"/>
    </source>
</evidence>
<proteinExistence type="predicted"/>
<dbReference type="EMBL" id="NBIV01000045">
    <property type="protein sequence ID" value="PXF46064.1"/>
    <property type="molecule type" value="Genomic_DNA"/>
</dbReference>
<dbReference type="OrthoDB" id="8066685at2759"/>
<protein>
    <submittedName>
        <fullName evidence="1">Uncharacterized protein</fullName>
    </submittedName>
</protein>
<dbReference type="Pfam" id="PF14223">
    <property type="entry name" value="Retrotran_gag_2"/>
    <property type="match status" value="1"/>
</dbReference>
<gene>
    <name evidence="1" type="ORF">BWQ96_04164</name>
</gene>
<name>A0A2V3IVB1_9FLOR</name>